<protein>
    <submittedName>
        <fullName evidence="2">Uncharacterized protein</fullName>
    </submittedName>
</protein>
<feature type="non-terminal residue" evidence="2">
    <location>
        <position position="118"/>
    </location>
</feature>
<organism evidence="2 3">
    <name type="scientific">Pristionchus fissidentatus</name>
    <dbReference type="NCBI Taxonomy" id="1538716"/>
    <lineage>
        <taxon>Eukaryota</taxon>
        <taxon>Metazoa</taxon>
        <taxon>Ecdysozoa</taxon>
        <taxon>Nematoda</taxon>
        <taxon>Chromadorea</taxon>
        <taxon>Rhabditida</taxon>
        <taxon>Rhabditina</taxon>
        <taxon>Diplogasteromorpha</taxon>
        <taxon>Diplogasteroidea</taxon>
        <taxon>Neodiplogasteridae</taxon>
        <taxon>Pristionchus</taxon>
    </lineage>
</organism>
<evidence type="ECO:0000256" key="1">
    <source>
        <dbReference type="SAM" id="MobiDB-lite"/>
    </source>
</evidence>
<feature type="region of interest" description="Disordered" evidence="1">
    <location>
        <begin position="1"/>
        <end position="20"/>
    </location>
</feature>
<evidence type="ECO:0000313" key="2">
    <source>
        <dbReference type="EMBL" id="GMT25952.1"/>
    </source>
</evidence>
<accession>A0AAV5W4M9</accession>
<feature type="region of interest" description="Disordered" evidence="1">
    <location>
        <begin position="41"/>
        <end position="73"/>
    </location>
</feature>
<reference evidence="2" key="1">
    <citation type="submission" date="2023-10" db="EMBL/GenBank/DDBJ databases">
        <title>Genome assembly of Pristionchus species.</title>
        <authorList>
            <person name="Yoshida K."/>
            <person name="Sommer R.J."/>
        </authorList>
    </citation>
    <scope>NUCLEOTIDE SEQUENCE</scope>
    <source>
        <strain evidence="2">RS5133</strain>
    </source>
</reference>
<comment type="caution">
    <text evidence="2">The sequence shown here is derived from an EMBL/GenBank/DDBJ whole genome shotgun (WGS) entry which is preliminary data.</text>
</comment>
<sequence length="118" mass="12920">MGCGASSAVDVAEEEENPGRLQISTHRKSFFRGSIISSIISKDQNEEETSDTDSVDSAIAVSGSEQNDASETVEKRQYICGSDVSVEFVIEVLSQRFRREIEPTSSWIAERLNNATAT</sequence>
<name>A0AAV5W4M9_9BILA</name>
<evidence type="ECO:0000313" key="3">
    <source>
        <dbReference type="Proteomes" id="UP001432322"/>
    </source>
</evidence>
<dbReference type="Proteomes" id="UP001432322">
    <property type="component" value="Unassembled WGS sequence"/>
</dbReference>
<dbReference type="EMBL" id="BTSY01000004">
    <property type="protein sequence ID" value="GMT25952.1"/>
    <property type="molecule type" value="Genomic_DNA"/>
</dbReference>
<feature type="compositionally biased region" description="Acidic residues" evidence="1">
    <location>
        <begin position="45"/>
        <end position="54"/>
    </location>
</feature>
<dbReference type="AlphaFoldDB" id="A0AAV5W4M9"/>
<keyword evidence="3" id="KW-1185">Reference proteome</keyword>
<proteinExistence type="predicted"/>
<gene>
    <name evidence="2" type="ORF">PFISCL1PPCAC_17249</name>
</gene>